<gene>
    <name evidence="1" type="ORF">S01H1_44548</name>
</gene>
<accession>X0UQZ3</accession>
<evidence type="ECO:0000313" key="1">
    <source>
        <dbReference type="EMBL" id="GAG08259.1"/>
    </source>
</evidence>
<name>X0UQZ3_9ZZZZ</name>
<sequence length="38" mass="4383">NDMVSLNEAYSYIESTLETLDQDVQVYPSCSDFTIVEY</sequence>
<feature type="non-terminal residue" evidence="1">
    <location>
        <position position="1"/>
    </location>
</feature>
<organism evidence="1">
    <name type="scientific">marine sediment metagenome</name>
    <dbReference type="NCBI Taxonomy" id="412755"/>
    <lineage>
        <taxon>unclassified sequences</taxon>
        <taxon>metagenomes</taxon>
        <taxon>ecological metagenomes</taxon>
    </lineage>
</organism>
<dbReference type="AlphaFoldDB" id="X0UQZ3"/>
<dbReference type="EMBL" id="BARS01028417">
    <property type="protein sequence ID" value="GAG08259.1"/>
    <property type="molecule type" value="Genomic_DNA"/>
</dbReference>
<protein>
    <submittedName>
        <fullName evidence="1">Uncharacterized protein</fullName>
    </submittedName>
</protein>
<proteinExistence type="predicted"/>
<reference evidence="1" key="1">
    <citation type="journal article" date="2014" name="Front. Microbiol.">
        <title>High frequency of phylogenetically diverse reductive dehalogenase-homologous genes in deep subseafloor sedimentary metagenomes.</title>
        <authorList>
            <person name="Kawai M."/>
            <person name="Futagami T."/>
            <person name="Toyoda A."/>
            <person name="Takaki Y."/>
            <person name="Nishi S."/>
            <person name="Hori S."/>
            <person name="Arai W."/>
            <person name="Tsubouchi T."/>
            <person name="Morono Y."/>
            <person name="Uchiyama I."/>
            <person name="Ito T."/>
            <person name="Fujiyama A."/>
            <person name="Inagaki F."/>
            <person name="Takami H."/>
        </authorList>
    </citation>
    <scope>NUCLEOTIDE SEQUENCE</scope>
    <source>
        <strain evidence="1">Expedition CK06-06</strain>
    </source>
</reference>
<comment type="caution">
    <text evidence="1">The sequence shown here is derived from an EMBL/GenBank/DDBJ whole genome shotgun (WGS) entry which is preliminary data.</text>
</comment>